<dbReference type="AlphaFoldDB" id="A0AAD5NKG9"/>
<name>A0AAD5NKG9_ACENE</name>
<dbReference type="InterPro" id="IPR001878">
    <property type="entry name" value="Znf_CCHC"/>
</dbReference>
<dbReference type="InterPro" id="IPR036875">
    <property type="entry name" value="Znf_CCHC_sf"/>
</dbReference>
<keyword evidence="1" id="KW-0862">Zinc</keyword>
<keyword evidence="1" id="KW-0863">Zinc-finger</keyword>
<proteinExistence type="predicted"/>
<reference evidence="3" key="1">
    <citation type="journal article" date="2022" name="Plant J.">
        <title>Strategies of tolerance reflected in two North American maple genomes.</title>
        <authorList>
            <person name="McEvoy S.L."/>
            <person name="Sezen U.U."/>
            <person name="Trouern-Trend A."/>
            <person name="McMahon S.M."/>
            <person name="Schaberg P.G."/>
            <person name="Yang J."/>
            <person name="Wegrzyn J.L."/>
            <person name="Swenson N.G."/>
        </authorList>
    </citation>
    <scope>NUCLEOTIDE SEQUENCE</scope>
    <source>
        <strain evidence="3">91603</strain>
    </source>
</reference>
<evidence type="ECO:0000313" key="4">
    <source>
        <dbReference type="Proteomes" id="UP001064489"/>
    </source>
</evidence>
<dbReference type="EMBL" id="JAJSOW010000106">
    <property type="protein sequence ID" value="KAI9162073.1"/>
    <property type="molecule type" value="Genomic_DNA"/>
</dbReference>
<dbReference type="Pfam" id="PF22936">
    <property type="entry name" value="Pol_BBD"/>
    <property type="match status" value="1"/>
</dbReference>
<keyword evidence="4" id="KW-1185">Reference proteome</keyword>
<evidence type="ECO:0000256" key="1">
    <source>
        <dbReference type="PROSITE-ProRule" id="PRU00047"/>
    </source>
</evidence>
<keyword evidence="1" id="KW-0479">Metal-binding</keyword>
<dbReference type="PROSITE" id="PS50158">
    <property type="entry name" value="ZF_CCHC"/>
    <property type="match status" value="1"/>
</dbReference>
<dbReference type="SUPFAM" id="SSF57756">
    <property type="entry name" value="Retrovirus zinc finger-like domains"/>
    <property type="match status" value="1"/>
</dbReference>
<dbReference type="InterPro" id="IPR054722">
    <property type="entry name" value="PolX-like_BBD"/>
</dbReference>
<dbReference type="Pfam" id="PF14223">
    <property type="entry name" value="Retrotran_gag_2"/>
    <property type="match status" value="1"/>
</dbReference>
<protein>
    <recommendedName>
        <fullName evidence="2">CCHC-type domain-containing protein</fullName>
    </recommendedName>
</protein>
<feature type="domain" description="CCHC-type" evidence="2">
    <location>
        <begin position="158"/>
        <end position="173"/>
    </location>
</feature>
<dbReference type="PANTHER" id="PTHR47592:SF27">
    <property type="entry name" value="OS08G0421700 PROTEIN"/>
    <property type="match status" value="1"/>
</dbReference>
<dbReference type="PANTHER" id="PTHR47592">
    <property type="entry name" value="PBF68 PROTEIN"/>
    <property type="match status" value="1"/>
</dbReference>
<accession>A0AAD5NKG9</accession>
<dbReference type="GO" id="GO:0003676">
    <property type="term" value="F:nucleic acid binding"/>
    <property type="evidence" value="ECO:0007669"/>
    <property type="project" value="InterPro"/>
</dbReference>
<organism evidence="3 4">
    <name type="scientific">Acer negundo</name>
    <name type="common">Box elder</name>
    <dbReference type="NCBI Taxonomy" id="4023"/>
    <lineage>
        <taxon>Eukaryota</taxon>
        <taxon>Viridiplantae</taxon>
        <taxon>Streptophyta</taxon>
        <taxon>Embryophyta</taxon>
        <taxon>Tracheophyta</taxon>
        <taxon>Spermatophyta</taxon>
        <taxon>Magnoliopsida</taxon>
        <taxon>eudicotyledons</taxon>
        <taxon>Gunneridae</taxon>
        <taxon>Pentapetalae</taxon>
        <taxon>rosids</taxon>
        <taxon>malvids</taxon>
        <taxon>Sapindales</taxon>
        <taxon>Sapindaceae</taxon>
        <taxon>Hippocastanoideae</taxon>
        <taxon>Acereae</taxon>
        <taxon>Acer</taxon>
    </lineage>
</organism>
<evidence type="ECO:0000259" key="2">
    <source>
        <dbReference type="PROSITE" id="PS50158"/>
    </source>
</evidence>
<gene>
    <name evidence="3" type="ORF">LWI28_023521</name>
</gene>
<sequence>MSTEKWKVLPEKAMSSIELHLSDEVICNVMEEKSTKETWEKLEKLYMGKTLSNKLTLKDQLYGLKMEKGGDVIAHLNNFNWCISDLIQVDVKYGKDDKALLLLRSLPNSFKHFLTTLLFGKETLQCDTVECSERGRTRERSKSEKNSRSKSRKKNVECYGCGKKGNYKQDCRKLKAEIKERKKAETSSTANVVSEDNGELLSVVSTSYASDAWILDSGCSFHMCANRDWFDTYESQSGGEILMGNNATCKVIGIGTIKIKMFDGIVKTLSSVRHVPTFKKNLISLGTLDTNGCSFTTKDGVINVCKRSMVMMRGVKGFKLYDMANKKKILRRDVAFDEASLPNEKAKDDGERGVVTEIPITTKISDSENEEVQQEVVLEEPRFIAQERPMRVLKPPQRYGWDDENGEVHFALMASEGDPTTFNEAIGCHDRESWVKAMMEEMKSLEKNSVWELVPKPKD</sequence>
<reference evidence="3" key="2">
    <citation type="submission" date="2023-02" db="EMBL/GenBank/DDBJ databases">
        <authorList>
            <person name="Swenson N.G."/>
            <person name="Wegrzyn J.L."/>
            <person name="Mcevoy S.L."/>
        </authorList>
    </citation>
    <scope>NUCLEOTIDE SEQUENCE</scope>
    <source>
        <strain evidence="3">91603</strain>
        <tissue evidence="3">Leaf</tissue>
    </source>
</reference>
<comment type="caution">
    <text evidence="3">The sequence shown here is derived from an EMBL/GenBank/DDBJ whole genome shotgun (WGS) entry which is preliminary data.</text>
</comment>
<dbReference type="GO" id="GO:0008270">
    <property type="term" value="F:zinc ion binding"/>
    <property type="evidence" value="ECO:0007669"/>
    <property type="project" value="UniProtKB-KW"/>
</dbReference>
<dbReference type="Proteomes" id="UP001064489">
    <property type="component" value="Chromosome 2"/>
</dbReference>
<evidence type="ECO:0000313" key="3">
    <source>
        <dbReference type="EMBL" id="KAI9162073.1"/>
    </source>
</evidence>